<dbReference type="Proteomes" id="UP000005233">
    <property type="component" value="Chromosome"/>
</dbReference>
<keyword evidence="1" id="KW-1133">Transmembrane helix</keyword>
<feature type="transmembrane region" description="Helical" evidence="1">
    <location>
        <begin position="112"/>
        <end position="133"/>
    </location>
</feature>
<dbReference type="GO" id="GO:0005886">
    <property type="term" value="C:plasma membrane"/>
    <property type="evidence" value="ECO:0007669"/>
    <property type="project" value="UniProtKB-SubCell"/>
</dbReference>
<feature type="transmembrane region" description="Helical" evidence="1">
    <location>
        <begin position="71"/>
        <end position="91"/>
    </location>
</feature>
<dbReference type="RefSeq" id="WP_014405449.1">
    <property type="nucleotide sequence ID" value="NC_017034.1"/>
</dbReference>
<keyword evidence="1" id="KW-0812">Transmembrane</keyword>
<feature type="transmembrane region" description="Helical" evidence="1">
    <location>
        <begin position="153"/>
        <end position="177"/>
    </location>
</feature>
<feature type="transmembrane region" description="Helical" evidence="1">
    <location>
        <begin position="184"/>
        <end position="202"/>
    </location>
</feature>
<feature type="transmembrane region" description="Helical" evidence="1">
    <location>
        <begin position="27"/>
        <end position="46"/>
    </location>
</feature>
<evidence type="ECO:0008006" key="4">
    <source>
        <dbReference type="Google" id="ProtNLM"/>
    </source>
</evidence>
<dbReference type="STRING" id="1041930.Mtc_0849"/>
<dbReference type="Pfam" id="PF12679">
    <property type="entry name" value="ABC2_membrane_2"/>
    <property type="match status" value="1"/>
</dbReference>
<keyword evidence="1" id="KW-0472">Membrane</keyword>
<feature type="transmembrane region" description="Helical" evidence="1">
    <location>
        <begin position="249"/>
        <end position="277"/>
    </location>
</feature>
<reference evidence="2 3" key="1">
    <citation type="journal article" date="2012" name="J. Bacteriol.">
        <title>Complete genome sequence of a thermophilic methanogen, Methanocella conradii HZ254, isolated from Chinese rice field soil.</title>
        <authorList>
            <person name="Lu Z."/>
            <person name="Lu Y."/>
        </authorList>
    </citation>
    <scope>NUCLEOTIDE SEQUENCE [LARGE SCALE GENOMIC DNA]</scope>
    <source>
        <strain evidence="3">DSM 24694 / JCM 17849 / CGMCC 1.5162 / HZ254</strain>
    </source>
</reference>
<sequence length="280" mass="31271">MNALLRTLRPTYCIANHEFTRVMKAPLVYTVLGILFVMAVLSGYYWSYQVSMANHSISYYDYALRGLGNTVYFNAMFLSIVALSIGVLSIMEDRARSSISVLLTKPVYRRDIILGKFFGLSAFMFLLAAFVSIMDLAVLMMFNSGPVPIGDCVLRLVTIIVLLTLECSITICITMLAGLVLKNLLAVVSLVVTWFFVIWYAGNYLESVLGNLAVLISPELLFMMIMLGYSHVGSSEVVRLTESSNSYSLWLGCVLPFIIVMILEPFVLTAVNCMIFTREE</sequence>
<name>H8IAD6_METCZ</name>
<evidence type="ECO:0000313" key="3">
    <source>
        <dbReference type="Proteomes" id="UP000005233"/>
    </source>
</evidence>
<protein>
    <recommendedName>
        <fullName evidence="4">ABC-type transport system involved in multi-copper enzyme maturation, permease component</fullName>
    </recommendedName>
</protein>
<evidence type="ECO:0000256" key="1">
    <source>
        <dbReference type="SAM" id="Phobius"/>
    </source>
</evidence>
<dbReference type="AlphaFoldDB" id="H8IAD6"/>
<keyword evidence="3" id="KW-1185">Reference proteome</keyword>
<dbReference type="HOGENOM" id="CLU_1040540_0_0_2"/>
<dbReference type="EMBL" id="CP003243">
    <property type="protein sequence ID" value="AFC99610.1"/>
    <property type="molecule type" value="Genomic_DNA"/>
</dbReference>
<accession>H8IAD6</accession>
<dbReference type="KEGG" id="mez:Mtc_0849"/>
<dbReference type="eggNOG" id="arCOG02436">
    <property type="taxonomic scope" value="Archaea"/>
</dbReference>
<gene>
    <name evidence="2" type="ordered locus">Mtc_0849</name>
</gene>
<organism evidence="2 3">
    <name type="scientific">Methanocella conradii (strain DSM 24694 / JCM 17849 / CGMCC 1.5162 / HZ254)</name>
    <dbReference type="NCBI Taxonomy" id="1041930"/>
    <lineage>
        <taxon>Archaea</taxon>
        <taxon>Methanobacteriati</taxon>
        <taxon>Methanobacteriota</taxon>
        <taxon>Stenosarchaea group</taxon>
        <taxon>Methanomicrobia</taxon>
        <taxon>Methanocellales</taxon>
        <taxon>Methanocellaceae</taxon>
        <taxon>Methanocella</taxon>
    </lineage>
</organism>
<evidence type="ECO:0000313" key="2">
    <source>
        <dbReference type="EMBL" id="AFC99610.1"/>
    </source>
</evidence>
<feature type="transmembrane region" description="Helical" evidence="1">
    <location>
        <begin position="208"/>
        <end position="229"/>
    </location>
</feature>
<dbReference type="PANTHER" id="PTHR43471">
    <property type="entry name" value="ABC TRANSPORTER PERMEASE"/>
    <property type="match status" value="1"/>
</dbReference>
<proteinExistence type="predicted"/>
<dbReference type="GeneID" id="11970746"/>
<dbReference type="GO" id="GO:0140359">
    <property type="term" value="F:ABC-type transporter activity"/>
    <property type="evidence" value="ECO:0007669"/>
    <property type="project" value="InterPro"/>
</dbReference>